<feature type="compositionally biased region" description="Acidic residues" evidence="1">
    <location>
        <begin position="1031"/>
        <end position="1043"/>
    </location>
</feature>
<keyword evidence="2" id="KW-0472">Membrane</keyword>
<feature type="region of interest" description="Disordered" evidence="1">
    <location>
        <begin position="574"/>
        <end position="611"/>
    </location>
</feature>
<feature type="compositionally biased region" description="Polar residues" evidence="1">
    <location>
        <begin position="922"/>
        <end position="937"/>
    </location>
</feature>
<sequence>MANCLQFQKEGQLNPGNAGTSSTRSKVCELLAIKLLKEYTTRELIDALSYDFYPLQGIPGTQTPMTPGDGKPKQAAARTSTLEVAIRASAKHFLAHPLVVQQLEAIWNGAISFYSSADNLHRQNTRESISAARGRSPQRRTNARTPLLRFQKGAEPQQNLSTSLLIARRTVALYDPRNASILKLSRLRVPRYRQFFSTCSLAILICLFLSVLIERSDRITSLELLFWFWSAGFMLDELVGFTEQGFSLYIMSFWNIFDLGILVLLIIYYCMRIYTVFLVDSHTGVDAYDVLAANAVLLLPRIFSVLDHYPYFSQILLAMRIMSVDLAAVFVLIFISCSGFFVFFLANTKSDAGEVAYKIFQILMGFTPAAWDVWPSYTWLDRTLMVLFLIICHFVVVTILITVLTNSFMSIASNATEEHQFLFAINTIAMVKDQSLFSYVAPGNIFAWVLMPLRYFMPLRHFVWLNRTIIKITHFPLLFCIFMYEKYILSPSMFEPTDFVDNPGLGRGRAFSINPSGRSALFSPTIRIREESVAGFQQDRALEEVFRRTPASLRAHKMDERKRTQNAIRNWMDQNEAIPESPNNYSTIGSRAQQEWGRKFSLGKERPPRRFRHLSEVRSIASDPAELASNNGFPMDGAFGGIDRRDHAERTILKDQDADDELVTNDEDEDEATAPSHLSRSRSRTEEEEDYFTTPVATRFNNPLMSTSLGSSIRSPAQQQGPLAKRLGMHSRTLSTNTILYNPPKSGRLPPRDDEISSPGPVMKTRSRPISTRQTPAGSPIHRSPRRNINFGSRPRPIVPPRESTHTAPNISRFGPGLSIDQPSRRPPKTRRMSSSDLLDIQSDLAGMDADDTFGAVPSSFVTQMAMATGMIAPGGHRGHDKVQRERDNDRDRMGRLVLARMKTLEEGFADVVKEMKTLQRSSGVSTATHSSASEGTGSAVWKGGDGDRLEPFTTIEVAGRDRGAGGARGGKIYKADSSTKASGSRPQSRRGGNKSNRNSVILRSPIGLVGNGGVKGKMKEKRVERRAEESESEADESGDDGGVDPVGASFSKESSL</sequence>
<keyword evidence="5" id="KW-1185">Reference proteome</keyword>
<reference evidence="4" key="1">
    <citation type="submission" date="2014-12" db="EMBL/GenBank/DDBJ databases">
        <title>Genome Sequence of Valsa Canker Pathogens Uncovers a Specific Adaption of Colonization on Woody Bark.</title>
        <authorList>
            <person name="Yin Z."/>
            <person name="Liu H."/>
            <person name="Gao X."/>
            <person name="Li Z."/>
            <person name="Song N."/>
            <person name="Ke X."/>
            <person name="Dai Q."/>
            <person name="Wu Y."/>
            <person name="Sun Y."/>
            <person name="Xu J.-R."/>
            <person name="Kang Z.K."/>
            <person name="Wang L."/>
            <person name="Huang L."/>
        </authorList>
    </citation>
    <scope>NUCLEOTIDE SEQUENCE [LARGE SCALE GENOMIC DNA]</scope>
    <source>
        <strain evidence="4">03-8</strain>
    </source>
</reference>
<feature type="region of interest" description="Disordered" evidence="1">
    <location>
        <begin position="922"/>
        <end position="1057"/>
    </location>
</feature>
<feature type="compositionally biased region" description="Polar residues" evidence="1">
    <location>
        <begin position="581"/>
        <end position="593"/>
    </location>
</feature>
<dbReference type="PANTHER" id="PTHR35859:SF4">
    <property type="entry name" value="MEMBRANE CHANNEL PROTEIN, PUTATIVE (AFU_ORTHOLOGUE AFUA_6G11300)-RELATED"/>
    <property type="match status" value="1"/>
</dbReference>
<feature type="region of interest" description="Disordered" evidence="1">
    <location>
        <begin position="872"/>
        <end position="891"/>
    </location>
</feature>
<feature type="transmembrane region" description="Helical" evidence="2">
    <location>
        <begin position="219"/>
        <end position="236"/>
    </location>
</feature>
<accession>A0A194VVK0</accession>
<dbReference type="EMBL" id="CM003101">
    <property type="protein sequence ID" value="KUI68256.1"/>
    <property type="molecule type" value="Genomic_DNA"/>
</dbReference>
<feature type="compositionally biased region" description="Polar residues" evidence="1">
    <location>
        <begin position="708"/>
        <end position="721"/>
    </location>
</feature>
<name>A0A194VVK0_CYTMA</name>
<proteinExistence type="predicted"/>
<dbReference type="PANTHER" id="PTHR35859">
    <property type="entry name" value="NONSELECTIVE CATION CHANNEL PROTEIN"/>
    <property type="match status" value="1"/>
</dbReference>
<feature type="compositionally biased region" description="Basic and acidic residues" evidence="1">
    <location>
        <begin position="596"/>
        <end position="611"/>
    </location>
</feature>
<keyword evidence="2" id="KW-1133">Transmembrane helix</keyword>
<evidence type="ECO:0000256" key="2">
    <source>
        <dbReference type="SAM" id="Phobius"/>
    </source>
</evidence>
<dbReference type="AlphaFoldDB" id="A0A194VVK0"/>
<evidence type="ECO:0000256" key="1">
    <source>
        <dbReference type="SAM" id="MobiDB-lite"/>
    </source>
</evidence>
<gene>
    <name evidence="4" type="ORF">VM1G_04436</name>
</gene>
<feature type="region of interest" description="Disordered" evidence="1">
    <location>
        <begin position="651"/>
        <end position="692"/>
    </location>
</feature>
<evidence type="ECO:0000259" key="3">
    <source>
        <dbReference type="Pfam" id="PF23317"/>
    </source>
</evidence>
<organism evidence="4 5">
    <name type="scientific">Cytospora mali</name>
    <name type="common">Apple Valsa canker fungus</name>
    <name type="synonym">Valsa mali</name>
    <dbReference type="NCBI Taxonomy" id="578113"/>
    <lineage>
        <taxon>Eukaryota</taxon>
        <taxon>Fungi</taxon>
        <taxon>Dikarya</taxon>
        <taxon>Ascomycota</taxon>
        <taxon>Pezizomycotina</taxon>
        <taxon>Sordariomycetes</taxon>
        <taxon>Sordariomycetidae</taxon>
        <taxon>Diaporthales</taxon>
        <taxon>Cytosporaceae</taxon>
        <taxon>Cytospora</taxon>
    </lineage>
</organism>
<evidence type="ECO:0000313" key="4">
    <source>
        <dbReference type="EMBL" id="KUI68256.1"/>
    </source>
</evidence>
<feature type="domain" description="Calcium channel YVC1-like C-terminal transmembrane" evidence="3">
    <location>
        <begin position="200"/>
        <end position="501"/>
    </location>
</feature>
<feature type="compositionally biased region" description="Polar residues" evidence="1">
    <location>
        <begin position="977"/>
        <end position="987"/>
    </location>
</feature>
<feature type="transmembrane region" description="Helical" evidence="2">
    <location>
        <begin position="324"/>
        <end position="343"/>
    </location>
</feature>
<dbReference type="Proteomes" id="UP000078559">
    <property type="component" value="Chromosome 4"/>
</dbReference>
<feature type="transmembrane region" description="Helical" evidence="2">
    <location>
        <begin position="436"/>
        <end position="456"/>
    </location>
</feature>
<feature type="compositionally biased region" description="Basic and acidic residues" evidence="1">
    <location>
        <begin position="881"/>
        <end position="891"/>
    </location>
</feature>
<feature type="transmembrane region" description="Helical" evidence="2">
    <location>
        <begin position="386"/>
        <end position="404"/>
    </location>
</feature>
<evidence type="ECO:0000313" key="5">
    <source>
        <dbReference type="Proteomes" id="UP000078559"/>
    </source>
</evidence>
<dbReference type="OrthoDB" id="2373987at2759"/>
<feature type="region of interest" description="Disordered" evidence="1">
    <location>
        <begin position="708"/>
        <end position="835"/>
    </location>
</feature>
<feature type="transmembrane region" description="Helical" evidence="2">
    <location>
        <begin position="195"/>
        <end position="213"/>
    </location>
</feature>
<feature type="compositionally biased region" description="Polar residues" evidence="1">
    <location>
        <begin position="768"/>
        <end position="777"/>
    </location>
</feature>
<protein>
    <submittedName>
        <fullName evidence="4">Calcium channel YVC1</fullName>
    </submittedName>
</protein>
<keyword evidence="2" id="KW-0812">Transmembrane</keyword>
<feature type="compositionally biased region" description="Acidic residues" evidence="1">
    <location>
        <begin position="657"/>
        <end position="672"/>
    </location>
</feature>
<feature type="transmembrane region" description="Helical" evidence="2">
    <location>
        <begin position="248"/>
        <end position="271"/>
    </location>
</feature>
<feature type="transmembrane region" description="Helical" evidence="2">
    <location>
        <begin position="291"/>
        <end position="312"/>
    </location>
</feature>
<dbReference type="InterPro" id="IPR056336">
    <property type="entry name" value="YVC1_C"/>
</dbReference>
<dbReference type="InterPro" id="IPR052971">
    <property type="entry name" value="TRP_calcium_channel"/>
</dbReference>
<dbReference type="Pfam" id="PF23317">
    <property type="entry name" value="YVC1_C"/>
    <property type="match status" value="1"/>
</dbReference>